<evidence type="ECO:0000256" key="4">
    <source>
        <dbReference type="ARBA" id="ARBA00022840"/>
    </source>
</evidence>
<sequence length="329" mass="36622">MAGASRAMTCHRLCLLSHPSELVIGTAKTFFTVQSFQAKFFRKWSSIGSIRAFGCGGAGASRACSDGILRIPNYDSLPQFPSFRFSVLDKRARGLCDLHLARAQVSVEEREIETEHVSRNVVDILQERGLIESITDEELRSVCTKQRLKVYCGFDPTAESLHLGNLLAIIVLSWFQRCGHIPVALLGGATARVGDPSGKSMERPVMDDQTIARNLKGIHGVLSQILKVEDVPGDKSTVGLLSAEGASGISRSEQLTREKHSPLILNNYDWWKEFSLLNFLRDVGKYARVGTMMAKESVKKRLNSEEGMSYTEFTYQLLQGYDFVHLFKV</sequence>
<comment type="similarity">
    <text evidence="9">Belongs to the class-I aminoacyl-tRNA synthetase family.</text>
</comment>
<accession>A0ABP0ZX72</accession>
<dbReference type="Gene3D" id="3.40.50.620">
    <property type="entry name" value="HUPs"/>
    <property type="match status" value="1"/>
</dbReference>
<dbReference type="SUPFAM" id="SSF52374">
    <property type="entry name" value="Nucleotidylyl transferase"/>
    <property type="match status" value="1"/>
</dbReference>
<protein>
    <recommendedName>
        <fullName evidence="1">tyrosine--tRNA ligase</fullName>
        <ecNumber evidence="1">6.1.1.1</ecNumber>
    </recommendedName>
    <alternativeName>
        <fullName evidence="7">Tyrosyl-tRNA synthetase</fullName>
    </alternativeName>
</protein>
<keyword evidence="3 9" id="KW-0547">Nucleotide-binding</keyword>
<dbReference type="Proteomes" id="UP001497522">
    <property type="component" value="Unassembled WGS sequence"/>
</dbReference>
<evidence type="ECO:0000313" key="11">
    <source>
        <dbReference type="Proteomes" id="UP001497522"/>
    </source>
</evidence>
<dbReference type="InterPro" id="IPR024088">
    <property type="entry name" value="Tyr-tRNA-ligase_bac-type"/>
</dbReference>
<keyword evidence="5 9" id="KW-0648">Protein biosynthesis</keyword>
<keyword evidence="2 9" id="KW-0436">Ligase</keyword>
<comment type="caution">
    <text evidence="10">The sequence shown here is derived from an EMBL/GenBank/DDBJ whole genome shotgun (WGS) entry which is preliminary data.</text>
</comment>
<evidence type="ECO:0000256" key="7">
    <source>
        <dbReference type="ARBA" id="ARBA00033323"/>
    </source>
</evidence>
<comment type="catalytic activity">
    <reaction evidence="8">
        <text>tRNA(Tyr) + L-tyrosine + ATP = L-tyrosyl-tRNA(Tyr) + AMP + diphosphate + H(+)</text>
        <dbReference type="Rhea" id="RHEA:10220"/>
        <dbReference type="Rhea" id="RHEA-COMP:9706"/>
        <dbReference type="Rhea" id="RHEA-COMP:9707"/>
        <dbReference type="ChEBI" id="CHEBI:15378"/>
        <dbReference type="ChEBI" id="CHEBI:30616"/>
        <dbReference type="ChEBI" id="CHEBI:33019"/>
        <dbReference type="ChEBI" id="CHEBI:58315"/>
        <dbReference type="ChEBI" id="CHEBI:78442"/>
        <dbReference type="ChEBI" id="CHEBI:78536"/>
        <dbReference type="ChEBI" id="CHEBI:456215"/>
        <dbReference type="EC" id="6.1.1.1"/>
    </reaction>
</comment>
<gene>
    <name evidence="10" type="ORF">CSSPJE1EN2_LOCUS24957</name>
</gene>
<dbReference type="NCBIfam" id="TIGR00234">
    <property type="entry name" value="tyrS"/>
    <property type="match status" value="1"/>
</dbReference>
<dbReference type="EC" id="6.1.1.1" evidence="1"/>
<dbReference type="PANTHER" id="PTHR11766:SF0">
    <property type="entry name" value="TYROSINE--TRNA LIGASE, MITOCHONDRIAL"/>
    <property type="match status" value="1"/>
</dbReference>
<dbReference type="InterPro" id="IPR002305">
    <property type="entry name" value="aa-tRNA-synth_Ic"/>
</dbReference>
<evidence type="ECO:0000256" key="3">
    <source>
        <dbReference type="ARBA" id="ARBA00022741"/>
    </source>
</evidence>
<keyword evidence="4 9" id="KW-0067">ATP-binding</keyword>
<evidence type="ECO:0000256" key="6">
    <source>
        <dbReference type="ARBA" id="ARBA00023146"/>
    </source>
</evidence>
<evidence type="ECO:0000256" key="8">
    <source>
        <dbReference type="ARBA" id="ARBA00048248"/>
    </source>
</evidence>
<dbReference type="InterPro" id="IPR002307">
    <property type="entry name" value="Tyr-tRNA-ligase"/>
</dbReference>
<organism evidence="10 11">
    <name type="scientific">Sphagnum jensenii</name>
    <dbReference type="NCBI Taxonomy" id="128206"/>
    <lineage>
        <taxon>Eukaryota</taxon>
        <taxon>Viridiplantae</taxon>
        <taxon>Streptophyta</taxon>
        <taxon>Embryophyta</taxon>
        <taxon>Bryophyta</taxon>
        <taxon>Sphagnophytina</taxon>
        <taxon>Sphagnopsida</taxon>
        <taxon>Sphagnales</taxon>
        <taxon>Sphagnaceae</taxon>
        <taxon>Sphagnum</taxon>
    </lineage>
</organism>
<dbReference type="InterPro" id="IPR001412">
    <property type="entry name" value="aa-tRNA-synth_I_CS"/>
</dbReference>
<keyword evidence="6 9" id="KW-0030">Aminoacyl-tRNA synthetase</keyword>
<evidence type="ECO:0000256" key="2">
    <source>
        <dbReference type="ARBA" id="ARBA00022598"/>
    </source>
</evidence>
<dbReference type="Pfam" id="PF00579">
    <property type="entry name" value="tRNA-synt_1b"/>
    <property type="match status" value="1"/>
</dbReference>
<evidence type="ECO:0000256" key="5">
    <source>
        <dbReference type="ARBA" id="ARBA00022917"/>
    </source>
</evidence>
<reference evidence="10" key="1">
    <citation type="submission" date="2024-03" db="EMBL/GenBank/DDBJ databases">
        <authorList>
            <consortium name="ELIXIR-Norway"/>
            <consortium name="Elixir Norway"/>
        </authorList>
    </citation>
    <scope>NUCLEOTIDE SEQUENCE</scope>
</reference>
<evidence type="ECO:0000256" key="9">
    <source>
        <dbReference type="RuleBase" id="RU363036"/>
    </source>
</evidence>
<evidence type="ECO:0000256" key="1">
    <source>
        <dbReference type="ARBA" id="ARBA00013160"/>
    </source>
</evidence>
<keyword evidence="11" id="KW-1185">Reference proteome</keyword>
<name>A0ABP0ZX72_9BRYO</name>
<evidence type="ECO:0000313" key="10">
    <source>
        <dbReference type="EMBL" id="CAK9855025.1"/>
    </source>
</evidence>
<dbReference type="EMBL" id="CAXHBF010000069">
    <property type="protein sequence ID" value="CAK9855025.1"/>
    <property type="molecule type" value="Genomic_DNA"/>
</dbReference>
<proteinExistence type="inferred from homology"/>
<dbReference type="InterPro" id="IPR014729">
    <property type="entry name" value="Rossmann-like_a/b/a_fold"/>
</dbReference>
<dbReference type="PROSITE" id="PS00178">
    <property type="entry name" value="AA_TRNA_LIGASE_I"/>
    <property type="match status" value="1"/>
</dbReference>
<dbReference type="PANTHER" id="PTHR11766">
    <property type="entry name" value="TYROSYL-TRNA SYNTHETASE"/>
    <property type="match status" value="1"/>
</dbReference>